<dbReference type="InterPro" id="IPR009875">
    <property type="entry name" value="PilZ_domain"/>
</dbReference>
<feature type="domain" description="PilZ" evidence="1">
    <location>
        <begin position="10"/>
        <end position="101"/>
    </location>
</feature>
<dbReference type="Pfam" id="PF07238">
    <property type="entry name" value="PilZ"/>
    <property type="match status" value="1"/>
</dbReference>
<comment type="caution">
    <text evidence="2">The sequence shown here is derived from an EMBL/GenBank/DDBJ whole genome shotgun (WGS) entry which is preliminary data.</text>
</comment>
<organism evidence="2 3">
    <name type="scientific">Candidatus Treponema excrementipullorum</name>
    <dbReference type="NCBI Taxonomy" id="2838768"/>
    <lineage>
        <taxon>Bacteria</taxon>
        <taxon>Pseudomonadati</taxon>
        <taxon>Spirochaetota</taxon>
        <taxon>Spirochaetia</taxon>
        <taxon>Spirochaetales</taxon>
        <taxon>Treponemataceae</taxon>
        <taxon>Treponema</taxon>
    </lineage>
</organism>
<dbReference type="Gene3D" id="2.40.10.220">
    <property type="entry name" value="predicted glycosyltransferase like domains"/>
    <property type="match status" value="1"/>
</dbReference>
<name>A0A9E2L4W2_9SPIR</name>
<evidence type="ECO:0000259" key="1">
    <source>
        <dbReference type="Pfam" id="PF07238"/>
    </source>
</evidence>
<accession>A0A9E2L4W2</accession>
<reference evidence="2" key="2">
    <citation type="submission" date="2021-04" db="EMBL/GenBank/DDBJ databases">
        <authorList>
            <person name="Gilroy R."/>
        </authorList>
    </citation>
    <scope>NUCLEOTIDE SEQUENCE</scope>
    <source>
        <strain evidence="2">Gambia15-2214</strain>
    </source>
</reference>
<protein>
    <submittedName>
        <fullName evidence="2">PilZ domain-containing protein</fullName>
    </submittedName>
</protein>
<dbReference type="SUPFAM" id="SSF141371">
    <property type="entry name" value="PilZ domain-like"/>
    <property type="match status" value="1"/>
</dbReference>
<sequence length="142" mass="16196">MFHSYTMFEEKRRHPRFNVTGRVDAADLCIFPGILLDLSLGGCRVRFPIQVTVNPDEEYQLKLKFSCDCISKSLTLLGRPAYVKTSDSTEVGFQFLRSPDSPGLKDFIEEYTNLNNQDPYGEYSVNLNNAVKFYDGNVCLSF</sequence>
<dbReference type="EMBL" id="JAHLFV010000235">
    <property type="protein sequence ID" value="MBU3850947.1"/>
    <property type="molecule type" value="Genomic_DNA"/>
</dbReference>
<proteinExistence type="predicted"/>
<dbReference type="AlphaFoldDB" id="A0A9E2L4W2"/>
<reference evidence="2" key="1">
    <citation type="journal article" date="2021" name="PeerJ">
        <title>Extensive microbial diversity within the chicken gut microbiome revealed by metagenomics and culture.</title>
        <authorList>
            <person name="Gilroy R."/>
            <person name="Ravi A."/>
            <person name="Getino M."/>
            <person name="Pursley I."/>
            <person name="Horton D.L."/>
            <person name="Alikhan N.F."/>
            <person name="Baker D."/>
            <person name="Gharbi K."/>
            <person name="Hall N."/>
            <person name="Watson M."/>
            <person name="Adriaenssens E.M."/>
            <person name="Foster-Nyarko E."/>
            <person name="Jarju S."/>
            <person name="Secka A."/>
            <person name="Antonio M."/>
            <person name="Oren A."/>
            <person name="Chaudhuri R.R."/>
            <person name="La Ragione R."/>
            <person name="Hildebrand F."/>
            <person name="Pallen M.J."/>
        </authorList>
    </citation>
    <scope>NUCLEOTIDE SEQUENCE</scope>
    <source>
        <strain evidence="2">Gambia15-2214</strain>
    </source>
</reference>
<evidence type="ECO:0000313" key="2">
    <source>
        <dbReference type="EMBL" id="MBU3850947.1"/>
    </source>
</evidence>
<evidence type="ECO:0000313" key="3">
    <source>
        <dbReference type="Proteomes" id="UP000823914"/>
    </source>
</evidence>
<dbReference type="Proteomes" id="UP000823914">
    <property type="component" value="Unassembled WGS sequence"/>
</dbReference>
<gene>
    <name evidence="2" type="ORF">IAA16_10305</name>
</gene>
<dbReference type="GO" id="GO:0035438">
    <property type="term" value="F:cyclic-di-GMP binding"/>
    <property type="evidence" value="ECO:0007669"/>
    <property type="project" value="InterPro"/>
</dbReference>